<evidence type="ECO:0000313" key="15">
    <source>
        <dbReference type="Ensembl" id="ENSMMOP00000021407.1"/>
    </source>
</evidence>
<dbReference type="GO" id="GO:0005044">
    <property type="term" value="F:scavenger receptor activity"/>
    <property type="evidence" value="ECO:0007669"/>
    <property type="project" value="InterPro"/>
</dbReference>
<comment type="cofactor">
    <cofactor evidence="1">
        <name>Zn(2+)</name>
        <dbReference type="ChEBI" id="CHEBI:29105"/>
    </cofactor>
</comment>
<dbReference type="Ensembl" id="ENSMMOT00000021763.1">
    <property type="protein sequence ID" value="ENSMMOP00000021407.1"/>
    <property type="gene ID" value="ENSMMOG00000016269.1"/>
</dbReference>
<dbReference type="InterPro" id="IPR020821">
    <property type="entry name" value="ENPP1-3/EXOG-like_nuc-like"/>
</dbReference>
<comment type="subcellular location">
    <subcellularLocation>
        <location evidence="2">Secreted</location>
    </subcellularLocation>
</comment>
<dbReference type="GO" id="GO:0047391">
    <property type="term" value="F:alkylglycerophosphoethanolamine phosphodiesterase activity"/>
    <property type="evidence" value="ECO:0007669"/>
    <property type="project" value="TreeGrafter"/>
</dbReference>
<dbReference type="SMART" id="SM00892">
    <property type="entry name" value="Endonuclease_NS"/>
    <property type="match status" value="1"/>
</dbReference>
<dbReference type="GO" id="GO:0004528">
    <property type="term" value="F:phosphodiesterase I activity"/>
    <property type="evidence" value="ECO:0007669"/>
    <property type="project" value="TreeGrafter"/>
</dbReference>
<dbReference type="OMA" id="RAHIFEA"/>
<dbReference type="AlphaFoldDB" id="A0A3Q4BM03"/>
<dbReference type="CDD" id="cd16018">
    <property type="entry name" value="Enpp"/>
    <property type="match status" value="1"/>
</dbReference>
<dbReference type="InterPro" id="IPR017850">
    <property type="entry name" value="Alkaline_phosphatase_core_sf"/>
</dbReference>
<dbReference type="InterPro" id="IPR002591">
    <property type="entry name" value="Phosphodiest/P_Trfase"/>
</dbReference>
<keyword evidence="4" id="KW-0964">Secreted</keyword>
<dbReference type="GO" id="GO:0008270">
    <property type="term" value="F:zinc ion binding"/>
    <property type="evidence" value="ECO:0007669"/>
    <property type="project" value="TreeGrafter"/>
</dbReference>
<dbReference type="Pfam" id="PF01663">
    <property type="entry name" value="Phosphodiest"/>
    <property type="match status" value="2"/>
</dbReference>
<evidence type="ECO:0000256" key="11">
    <source>
        <dbReference type="ARBA" id="ARBA00023157"/>
    </source>
</evidence>
<keyword evidence="10" id="KW-0106">Calcium</keyword>
<keyword evidence="16" id="KW-1185">Reference proteome</keyword>
<dbReference type="InterPro" id="IPR001604">
    <property type="entry name" value="Endo_G_ENPP1-like_dom"/>
</dbReference>
<evidence type="ECO:0000256" key="10">
    <source>
        <dbReference type="ARBA" id="ARBA00022837"/>
    </source>
</evidence>
<dbReference type="SUPFAM" id="SSF54060">
    <property type="entry name" value="His-Me finger endonucleases"/>
    <property type="match status" value="1"/>
</dbReference>
<dbReference type="InterPro" id="IPR036024">
    <property type="entry name" value="Somatomedin_B-like_dom_sf"/>
</dbReference>
<keyword evidence="7" id="KW-0677">Repeat</keyword>
<evidence type="ECO:0000256" key="4">
    <source>
        <dbReference type="ARBA" id="ARBA00022525"/>
    </source>
</evidence>
<evidence type="ECO:0000256" key="13">
    <source>
        <dbReference type="SAM" id="MobiDB-lite"/>
    </source>
</evidence>
<evidence type="ECO:0000256" key="1">
    <source>
        <dbReference type="ARBA" id="ARBA00001947"/>
    </source>
</evidence>
<dbReference type="InterPro" id="IPR020436">
    <property type="entry name" value="SMB_chordata"/>
</dbReference>
<evidence type="ECO:0000256" key="9">
    <source>
        <dbReference type="ARBA" id="ARBA00022833"/>
    </source>
</evidence>
<sequence length="801" mass="91195">MSGSNLERWNRVGVVSEWVSSAGSCKGRCFELEEAEPPGCRCDNLCKTYYSCCSDFDEHCLKTAGGFECTQDRCGEERNEEQACHCSEDCLHRGDCCPNYKFLCKGEASWLDGDCEEIQTAECPAGFVRPPLIMLSVDGFRASYLKKGQSVIPNIHKLRTCGTSAPYMRPVYPSKTFPNLYTLATGLYPESHGIVGNTMHDPVFNATFSLRTREKLKHRWWGGQPVITVLCFRRVIPLERRILTILRWLHLPDDERPYVYAVHSEQPDTFGHRLGPLSSELDNPLREIDNIIGQLMNGLKQMNLHRCINVIVVGDHGMEEAHCERTEFLSSYPLSIDEIMLIPGSLGRIRPREPKSTTCKNDPQVVVANLTCKMPTQHFKPYLKQHLPKRLHYANNRRIEDVHLLMERKWHIARYPGVLTSRCGFFGDHGFDNKITSMRTIFMGHGPSFKFKQRVPEFENIELYNVMCDLLGLKPAPNNGTYGSLNDMLKEPPFHPSVPQEVTPPSPASDPHATLSHDLGCSCDDEVRGEHTQLPFGRPAVMFHTDYSLLHHLEFISGYSKELAMPLWTTYTLPRQEDLTPIPEDWPVPQCVRVDSRVSAHHSQSCSTYSYQHHITYGFLFPPELASSAESRYEASLITNTVPMYPAFKRMWSYLQGALLRRYAEENNGINVLAGPVFDYNYDGLRDATEEIQELDPESPPIPTHFYMVVTSCRELNQTVEECDGPLSVFSFLLPHRADNSEACNNAEDESKWVEDLLKLHAARVRDVELLTGLDLYRSTNLTYTTTLSLKTYLHTFESDD</sequence>
<dbReference type="SUPFAM" id="SSF53649">
    <property type="entry name" value="Alkaline phosphatase-like"/>
    <property type="match status" value="1"/>
</dbReference>
<dbReference type="SMART" id="SM00477">
    <property type="entry name" value="NUC"/>
    <property type="match status" value="1"/>
</dbReference>
<dbReference type="GO" id="GO:0003676">
    <property type="term" value="F:nucleic acid binding"/>
    <property type="evidence" value="ECO:0007669"/>
    <property type="project" value="InterPro"/>
</dbReference>
<keyword evidence="5" id="KW-0479">Metal-binding</keyword>
<accession>A0A3Q4BM03</accession>
<organism evidence="15 16">
    <name type="scientific">Mola mola</name>
    <name type="common">Ocean sunfish</name>
    <name type="synonym">Tetraodon mola</name>
    <dbReference type="NCBI Taxonomy" id="94237"/>
    <lineage>
        <taxon>Eukaryota</taxon>
        <taxon>Metazoa</taxon>
        <taxon>Chordata</taxon>
        <taxon>Craniata</taxon>
        <taxon>Vertebrata</taxon>
        <taxon>Euteleostomi</taxon>
        <taxon>Actinopterygii</taxon>
        <taxon>Neopterygii</taxon>
        <taxon>Teleostei</taxon>
        <taxon>Neoteleostei</taxon>
        <taxon>Acanthomorphata</taxon>
        <taxon>Eupercaria</taxon>
        <taxon>Tetraodontiformes</taxon>
        <taxon>Molidae</taxon>
        <taxon>Mola</taxon>
    </lineage>
</organism>
<dbReference type="Gene3D" id="3.40.720.10">
    <property type="entry name" value="Alkaline Phosphatase, subunit A"/>
    <property type="match status" value="1"/>
</dbReference>
<dbReference type="Pfam" id="PF01223">
    <property type="entry name" value="Endonuclease_NS"/>
    <property type="match status" value="1"/>
</dbReference>
<proteinExistence type="inferred from homology"/>
<evidence type="ECO:0000256" key="3">
    <source>
        <dbReference type="ARBA" id="ARBA00010594"/>
    </source>
</evidence>
<comment type="similarity">
    <text evidence="3">Belongs to the nucleotide pyrophosphatase/phosphodiesterase family.</text>
</comment>
<feature type="domain" description="SMB" evidence="14">
    <location>
        <begin position="21"/>
        <end position="64"/>
    </location>
</feature>
<dbReference type="Gene3D" id="4.10.410.20">
    <property type="match status" value="2"/>
</dbReference>
<dbReference type="PANTHER" id="PTHR10151">
    <property type="entry name" value="ECTONUCLEOTIDE PYROPHOSPHATASE/PHOSPHODIESTERASE"/>
    <property type="match status" value="1"/>
</dbReference>
<evidence type="ECO:0000256" key="8">
    <source>
        <dbReference type="ARBA" id="ARBA00022801"/>
    </source>
</evidence>
<keyword evidence="9" id="KW-0862">Zinc</keyword>
<evidence type="ECO:0000256" key="7">
    <source>
        <dbReference type="ARBA" id="ARBA00022737"/>
    </source>
</evidence>
<dbReference type="GO" id="GO:0034638">
    <property type="term" value="P:phosphatidylcholine catabolic process"/>
    <property type="evidence" value="ECO:0007669"/>
    <property type="project" value="TreeGrafter"/>
</dbReference>
<dbReference type="FunFam" id="4.10.410.20:FF:000001">
    <property type="entry name" value="Ectonucleotide pyrophosphatase/phosphodiesterase family member 2"/>
    <property type="match status" value="1"/>
</dbReference>
<dbReference type="PRINTS" id="PR00022">
    <property type="entry name" value="SOMATOMEDINB"/>
</dbReference>
<keyword evidence="12" id="KW-0325">Glycoprotein</keyword>
<dbReference type="Proteomes" id="UP000261620">
    <property type="component" value="Unplaced"/>
</dbReference>
<dbReference type="SUPFAM" id="SSF90188">
    <property type="entry name" value="Somatomedin B domain"/>
    <property type="match status" value="2"/>
</dbReference>
<reference evidence="15" key="1">
    <citation type="submission" date="2025-08" db="UniProtKB">
        <authorList>
            <consortium name="Ensembl"/>
        </authorList>
    </citation>
    <scope>IDENTIFICATION</scope>
</reference>
<protein>
    <recommendedName>
        <fullName evidence="14">SMB domain-containing protein</fullName>
    </recommendedName>
</protein>
<keyword evidence="11" id="KW-1015">Disulfide bond</keyword>
<evidence type="ECO:0000256" key="2">
    <source>
        <dbReference type="ARBA" id="ARBA00004613"/>
    </source>
</evidence>
<dbReference type="STRING" id="94237.ENSMMOP00000021407"/>
<evidence type="ECO:0000313" key="16">
    <source>
        <dbReference type="Proteomes" id="UP000261620"/>
    </source>
</evidence>
<dbReference type="GO" id="GO:0005509">
    <property type="term" value="F:calcium ion binding"/>
    <property type="evidence" value="ECO:0007669"/>
    <property type="project" value="TreeGrafter"/>
</dbReference>
<dbReference type="InterPro" id="IPR044925">
    <property type="entry name" value="His-Me_finger_sf"/>
</dbReference>
<dbReference type="PANTHER" id="PTHR10151:SF128">
    <property type="entry name" value="ECTONUCLEOTIDE PYROPHOSPHATASE_PHOSPHODIESTERASE FAMILY MEMBER 2-LIKE"/>
    <property type="match status" value="1"/>
</dbReference>
<keyword evidence="6" id="KW-0732">Signal</keyword>
<dbReference type="Pfam" id="PF01033">
    <property type="entry name" value="Somatomedin_B"/>
    <property type="match status" value="2"/>
</dbReference>
<dbReference type="InterPro" id="IPR044929">
    <property type="entry name" value="DNA/RNA_non-sp_Endonuclease_sf"/>
</dbReference>
<dbReference type="InterPro" id="IPR001212">
    <property type="entry name" value="Somatomedin_B_dom"/>
</dbReference>
<dbReference type="GO" id="GO:0005615">
    <property type="term" value="C:extracellular space"/>
    <property type="evidence" value="ECO:0007669"/>
    <property type="project" value="TreeGrafter"/>
</dbReference>
<evidence type="ECO:0000256" key="6">
    <source>
        <dbReference type="ARBA" id="ARBA00022729"/>
    </source>
</evidence>
<keyword evidence="8" id="KW-0378">Hydrolase</keyword>
<evidence type="ECO:0000256" key="5">
    <source>
        <dbReference type="ARBA" id="ARBA00022723"/>
    </source>
</evidence>
<dbReference type="CDD" id="cd00091">
    <property type="entry name" value="NUC"/>
    <property type="match status" value="1"/>
</dbReference>
<dbReference type="GO" id="GO:0030247">
    <property type="term" value="F:polysaccharide binding"/>
    <property type="evidence" value="ECO:0007669"/>
    <property type="project" value="InterPro"/>
</dbReference>
<dbReference type="PROSITE" id="PS00524">
    <property type="entry name" value="SMB_1"/>
    <property type="match status" value="1"/>
</dbReference>
<dbReference type="PROSITE" id="PS50958">
    <property type="entry name" value="SMB_2"/>
    <property type="match status" value="2"/>
</dbReference>
<dbReference type="GO" id="GO:0006955">
    <property type="term" value="P:immune response"/>
    <property type="evidence" value="ECO:0007669"/>
    <property type="project" value="InterPro"/>
</dbReference>
<reference evidence="15" key="2">
    <citation type="submission" date="2025-09" db="UniProtKB">
        <authorList>
            <consortium name="Ensembl"/>
        </authorList>
    </citation>
    <scope>IDENTIFICATION</scope>
</reference>
<name>A0A3Q4BM03_MOLML</name>
<dbReference type="FunFam" id="4.10.410.20:FF:000002">
    <property type="entry name" value="Ectonucleotide pyrophosphatase/phosphodiesterase family member 2"/>
    <property type="match status" value="1"/>
</dbReference>
<dbReference type="FunFam" id="3.40.720.10:FF:000006">
    <property type="entry name" value="Ectonucleotide pyrophosphatase/phosphodiesterase family member 2"/>
    <property type="match status" value="1"/>
</dbReference>
<feature type="domain" description="SMB" evidence="14">
    <location>
        <begin position="65"/>
        <end position="109"/>
    </location>
</feature>
<dbReference type="Gene3D" id="3.40.570.10">
    <property type="entry name" value="Extracellular Endonuclease, subunit A"/>
    <property type="match status" value="1"/>
</dbReference>
<evidence type="ECO:0000256" key="12">
    <source>
        <dbReference type="ARBA" id="ARBA00023180"/>
    </source>
</evidence>
<dbReference type="SMART" id="SM00201">
    <property type="entry name" value="SO"/>
    <property type="match status" value="2"/>
</dbReference>
<evidence type="ECO:0000259" key="14">
    <source>
        <dbReference type="PROSITE" id="PS50958"/>
    </source>
</evidence>
<feature type="region of interest" description="Disordered" evidence="13">
    <location>
        <begin position="493"/>
        <end position="515"/>
    </location>
</feature>
<dbReference type="GO" id="GO:0004622">
    <property type="term" value="F:phosphatidylcholine lysophospholipase activity"/>
    <property type="evidence" value="ECO:0007669"/>
    <property type="project" value="TreeGrafter"/>
</dbReference>